<dbReference type="AlphaFoldDB" id="A0A061RGE3"/>
<reference evidence="2" key="1">
    <citation type="submission" date="2014-05" db="EMBL/GenBank/DDBJ databases">
        <title>The transcriptome of the halophilic microalga Tetraselmis sp. GSL018 isolated from the Great Salt Lake, Utah.</title>
        <authorList>
            <person name="Jinkerson R.E."/>
            <person name="D'Adamo S."/>
            <person name="Posewitz M.C."/>
        </authorList>
    </citation>
    <scope>NUCLEOTIDE SEQUENCE</scope>
    <source>
        <strain evidence="2">GSL018</strain>
    </source>
</reference>
<feature type="compositionally biased region" description="Low complexity" evidence="1">
    <location>
        <begin position="55"/>
        <end position="69"/>
    </location>
</feature>
<protein>
    <submittedName>
        <fullName evidence="2">Uncharacterized protein</fullName>
    </submittedName>
</protein>
<organism evidence="2">
    <name type="scientific">Tetraselmis sp. GSL018</name>
    <dbReference type="NCBI Taxonomy" id="582737"/>
    <lineage>
        <taxon>Eukaryota</taxon>
        <taxon>Viridiplantae</taxon>
        <taxon>Chlorophyta</taxon>
        <taxon>core chlorophytes</taxon>
        <taxon>Chlorodendrophyceae</taxon>
        <taxon>Chlorodendrales</taxon>
        <taxon>Chlorodendraceae</taxon>
        <taxon>Tetraselmis</taxon>
    </lineage>
</organism>
<feature type="non-terminal residue" evidence="2">
    <location>
        <position position="1"/>
    </location>
</feature>
<sequence>PCFSPPFRLLRPRLLSAGEKLCLSTLLLVRLTVVPPRPMMASACPLPASVPSSTVAAAESSSPLLPARALHGRTESEATGGED</sequence>
<name>A0A061RGE3_9CHLO</name>
<accession>A0A061RGE3</accession>
<gene>
    <name evidence="2" type="ORF">TSPGSL018_5409</name>
</gene>
<evidence type="ECO:0000313" key="2">
    <source>
        <dbReference type="EMBL" id="JAC69849.1"/>
    </source>
</evidence>
<evidence type="ECO:0000256" key="1">
    <source>
        <dbReference type="SAM" id="MobiDB-lite"/>
    </source>
</evidence>
<feature type="non-terminal residue" evidence="2">
    <location>
        <position position="83"/>
    </location>
</feature>
<dbReference type="EMBL" id="GBEZ01016396">
    <property type="protein sequence ID" value="JAC69849.1"/>
    <property type="molecule type" value="Transcribed_RNA"/>
</dbReference>
<feature type="region of interest" description="Disordered" evidence="1">
    <location>
        <begin position="55"/>
        <end position="83"/>
    </location>
</feature>
<proteinExistence type="predicted"/>